<feature type="compositionally biased region" description="Acidic residues" evidence="1">
    <location>
        <begin position="251"/>
        <end position="265"/>
    </location>
</feature>
<protein>
    <recommendedName>
        <fullName evidence="2">Myb-like domain-containing protein</fullName>
    </recommendedName>
</protein>
<name>A0A9P8VX69_9HYPO</name>
<evidence type="ECO:0000256" key="1">
    <source>
        <dbReference type="SAM" id="MobiDB-lite"/>
    </source>
</evidence>
<feature type="region of interest" description="Disordered" evidence="1">
    <location>
        <begin position="1"/>
        <end position="317"/>
    </location>
</feature>
<evidence type="ECO:0000313" key="3">
    <source>
        <dbReference type="EMBL" id="KAH6883902.1"/>
    </source>
</evidence>
<feature type="compositionally biased region" description="Low complexity" evidence="1">
    <location>
        <begin position="118"/>
        <end position="141"/>
    </location>
</feature>
<keyword evidence="4" id="KW-1185">Reference proteome</keyword>
<dbReference type="EMBL" id="JAGPYM010000022">
    <property type="protein sequence ID" value="KAH6883902.1"/>
    <property type="molecule type" value="Genomic_DNA"/>
</dbReference>
<organism evidence="3 4">
    <name type="scientific">Thelonectria olida</name>
    <dbReference type="NCBI Taxonomy" id="1576542"/>
    <lineage>
        <taxon>Eukaryota</taxon>
        <taxon>Fungi</taxon>
        <taxon>Dikarya</taxon>
        <taxon>Ascomycota</taxon>
        <taxon>Pezizomycotina</taxon>
        <taxon>Sordariomycetes</taxon>
        <taxon>Hypocreomycetidae</taxon>
        <taxon>Hypocreales</taxon>
        <taxon>Nectriaceae</taxon>
        <taxon>Thelonectria</taxon>
    </lineage>
</organism>
<dbReference type="OrthoDB" id="5153959at2759"/>
<evidence type="ECO:0000259" key="2">
    <source>
        <dbReference type="PROSITE" id="PS50090"/>
    </source>
</evidence>
<dbReference type="PROSITE" id="PS50090">
    <property type="entry name" value="MYB_LIKE"/>
    <property type="match status" value="1"/>
</dbReference>
<reference evidence="3 4" key="1">
    <citation type="journal article" date="2021" name="Nat. Commun.">
        <title>Genetic determinants of endophytism in the Arabidopsis root mycobiome.</title>
        <authorList>
            <person name="Mesny F."/>
            <person name="Miyauchi S."/>
            <person name="Thiergart T."/>
            <person name="Pickel B."/>
            <person name="Atanasova L."/>
            <person name="Karlsson M."/>
            <person name="Huettel B."/>
            <person name="Barry K.W."/>
            <person name="Haridas S."/>
            <person name="Chen C."/>
            <person name="Bauer D."/>
            <person name="Andreopoulos W."/>
            <person name="Pangilinan J."/>
            <person name="LaButti K."/>
            <person name="Riley R."/>
            <person name="Lipzen A."/>
            <person name="Clum A."/>
            <person name="Drula E."/>
            <person name="Henrissat B."/>
            <person name="Kohler A."/>
            <person name="Grigoriev I.V."/>
            <person name="Martin F.M."/>
            <person name="Hacquard S."/>
        </authorList>
    </citation>
    <scope>NUCLEOTIDE SEQUENCE [LARGE SCALE GENOMIC DNA]</scope>
    <source>
        <strain evidence="3 4">MPI-CAGE-CH-0241</strain>
    </source>
</reference>
<gene>
    <name evidence="3" type="ORF">B0T10DRAFT_137140</name>
</gene>
<proteinExistence type="predicted"/>
<comment type="caution">
    <text evidence="3">The sequence shown here is derived from an EMBL/GenBank/DDBJ whole genome shotgun (WGS) entry which is preliminary data.</text>
</comment>
<feature type="domain" description="Myb-like" evidence="2">
    <location>
        <begin position="418"/>
        <end position="472"/>
    </location>
</feature>
<accession>A0A9P8VX69</accession>
<dbReference type="AlphaFoldDB" id="A0A9P8VX69"/>
<dbReference type="InterPro" id="IPR001005">
    <property type="entry name" value="SANT/Myb"/>
</dbReference>
<feature type="compositionally biased region" description="Polar residues" evidence="1">
    <location>
        <begin position="216"/>
        <end position="229"/>
    </location>
</feature>
<sequence>MTSPVRRPGNRDDTHSGKPTLLDGNATCVDMTTESQKPAPHSAVGSSTPAHESPGPYLTHPDLNGVPCQGDNIPASDTSTRHETIPESPRGSPGNLTLDSPEGQDLAIVGTTKPGAVASGASLTRTATSSSQSASDPSTSAHTSQPVILAPLEMAEVSNNSGDVPLSAAPSRCSIPGTRDASPERQLSPETSQVQGLAMTGCESSDVEAQAHAATSGLSSEIQEAPSPSQTLITRRRSRRQAALRSIRYDDDSDSDLDGDSQGSEDLDHTNLPRHKGFCTSGSAVEERSLEGETSDGDEQCPRKRRRLSESSTGLVRHATTSVKGRASLRSTTQSIKWGNHSRASGILSPALSQATSIEAEVGAVLARFEEWPLENVSLKRITENGRATFQLQFDWTPCADRGCVDSPSTQTVHRAKRASASRTHYTTEEDDLLLELKERERLAWPEIHRRFTKTYPARSVQSLQVHYSTKLKSRESS</sequence>
<evidence type="ECO:0000313" key="4">
    <source>
        <dbReference type="Proteomes" id="UP000777438"/>
    </source>
</evidence>
<dbReference type="Proteomes" id="UP000777438">
    <property type="component" value="Unassembled WGS sequence"/>
</dbReference>